<dbReference type="AlphaFoldDB" id="A0A836CBT7"/>
<dbReference type="GO" id="GO:0034513">
    <property type="term" value="F:box H/ACA snoRNA binding"/>
    <property type="evidence" value="ECO:0007669"/>
    <property type="project" value="TreeGrafter"/>
</dbReference>
<feature type="region of interest" description="Disordered" evidence="1">
    <location>
        <begin position="418"/>
        <end position="448"/>
    </location>
</feature>
<name>A0A836CBT7_9STRA</name>
<feature type="compositionally biased region" description="Basic and acidic residues" evidence="1">
    <location>
        <begin position="437"/>
        <end position="448"/>
    </location>
</feature>
<dbReference type="GO" id="GO:0031429">
    <property type="term" value="C:box H/ACA snoRNP complex"/>
    <property type="evidence" value="ECO:0007669"/>
    <property type="project" value="TreeGrafter"/>
</dbReference>
<dbReference type="GO" id="GO:0000454">
    <property type="term" value="P:snoRNA guided rRNA pseudouridine synthesis"/>
    <property type="evidence" value="ECO:0007669"/>
    <property type="project" value="TreeGrafter"/>
</dbReference>
<evidence type="ECO:0000313" key="2">
    <source>
        <dbReference type="EMBL" id="KAG5179787.1"/>
    </source>
</evidence>
<dbReference type="PANTHER" id="PTHR23237">
    <property type="entry name" value="NUCLEOLAR PROTEIN FAMILY A MEMBER 1 SNORNP PROTEIN GAR1"/>
    <property type="match status" value="1"/>
</dbReference>
<keyword evidence="3" id="KW-1185">Reference proteome</keyword>
<comment type="caution">
    <text evidence="2">The sequence shown here is derived from an EMBL/GenBank/DDBJ whole genome shotgun (WGS) entry which is preliminary data.</text>
</comment>
<gene>
    <name evidence="2" type="ORF">JKP88DRAFT_241766</name>
</gene>
<dbReference type="EMBL" id="JAFCMP010000445">
    <property type="protein sequence ID" value="KAG5179787.1"/>
    <property type="molecule type" value="Genomic_DNA"/>
</dbReference>
<sequence>MNDMCRICEALIKSITNRSGAAAPGNAPAPSVDYPYCLYPPYIQHPGPALNAFRTEHTRRGCKGICTCRFNVRGAMVTWEQVENGSSPEFLEAAARALDSQVIPGDLHIVGPVSSGPLFPLNCEELARALIADSSVFIVNVSHVVPQQWVVLHLTRDKLDVHTTFKSPPQCDTFFSLVKNCLHVAWQVKWDRTDDVAVQEFPTDRDPLSIALDIIRGVSTGPHGATSLDFFKCEVVSFGKTQSDAIARRRWLAETALETYRRPLVPDETSLFSLHDVYTMSATDIQRTVQGASTSLEDALSTALGALARAKRSCRINPAKHEKRVAKKESLARAYGRQADELLRWTVWVTSGGGGAGGGADSGAGGGAGGGSGGGAGGGAGGGGSGGCGGAGGGSFGGGSASGADSFFEEDLFGSVASTGTGDVDDMSTMTPRRARKAEDDAPREDTVPEAKAVRANTVLLRHIPCLSQVKVMDVPDDNDCGRHVLRYLLAMETGELIDIEGVRDSLSTALQTILERAGSSAIQTAKHVAEYTEHSSKDFERPPPQPRHRWLWADEMRIGIASGRFTCESGDERVNLIVLEDFVQRFKTKGSSKKSIRTNVGAYHKGVTRFVVLVMSGATASKNGGACHYQIVVKETAAGSRGVFDTNDSGDKVFVESILDTLDSREILDNTVEAMSHYNMSLFFKQWFQKPDENGMFLI</sequence>
<dbReference type="Proteomes" id="UP000664859">
    <property type="component" value="Unassembled WGS sequence"/>
</dbReference>
<dbReference type="PANTHER" id="PTHR23237:SF6">
    <property type="entry name" value="H_ACA RIBONUCLEOPROTEIN COMPLEX SUBUNIT 1"/>
    <property type="match status" value="1"/>
</dbReference>
<proteinExistence type="predicted"/>
<organism evidence="2 3">
    <name type="scientific">Tribonema minus</name>
    <dbReference type="NCBI Taxonomy" id="303371"/>
    <lineage>
        <taxon>Eukaryota</taxon>
        <taxon>Sar</taxon>
        <taxon>Stramenopiles</taxon>
        <taxon>Ochrophyta</taxon>
        <taxon>PX clade</taxon>
        <taxon>Xanthophyceae</taxon>
        <taxon>Tribonematales</taxon>
        <taxon>Tribonemataceae</taxon>
        <taxon>Tribonema</taxon>
    </lineage>
</organism>
<evidence type="ECO:0000313" key="3">
    <source>
        <dbReference type="Proteomes" id="UP000664859"/>
    </source>
</evidence>
<reference evidence="2" key="1">
    <citation type="submission" date="2021-02" db="EMBL/GenBank/DDBJ databases">
        <title>First Annotated Genome of the Yellow-green Alga Tribonema minus.</title>
        <authorList>
            <person name="Mahan K.M."/>
        </authorList>
    </citation>
    <scope>NUCLEOTIDE SEQUENCE</scope>
    <source>
        <strain evidence="2">UTEX B ZZ1240</strain>
    </source>
</reference>
<accession>A0A836CBT7</accession>
<evidence type="ECO:0000256" key="1">
    <source>
        <dbReference type="SAM" id="MobiDB-lite"/>
    </source>
</evidence>
<protein>
    <submittedName>
        <fullName evidence="2">Uncharacterized protein</fullName>
    </submittedName>
</protein>